<dbReference type="AlphaFoldDB" id="A0A618US35"/>
<sequence>MPSFWCIVMHGVKIYLARFWLVFGWFVALFYRFPVRNALRASQAVHATDVMVNPTDWQVQKKPRRAFLL</sequence>
<accession>A0A618US35</accession>
<organism evidence="2">
    <name type="scientific">Salmonella enterica</name>
    <name type="common">Salmonella choleraesuis</name>
    <dbReference type="NCBI Taxonomy" id="28901"/>
    <lineage>
        <taxon>Bacteria</taxon>
        <taxon>Pseudomonadati</taxon>
        <taxon>Pseudomonadota</taxon>
        <taxon>Gammaproteobacteria</taxon>
        <taxon>Enterobacterales</taxon>
        <taxon>Enterobacteriaceae</taxon>
        <taxon>Salmonella</taxon>
    </lineage>
</organism>
<evidence type="ECO:0000313" key="2">
    <source>
        <dbReference type="EMBL" id="ECX5461298.1"/>
    </source>
</evidence>
<proteinExistence type="predicted"/>
<keyword evidence="1" id="KW-0812">Transmembrane</keyword>
<feature type="transmembrane region" description="Helical" evidence="1">
    <location>
        <begin position="12"/>
        <end position="31"/>
    </location>
</feature>
<keyword evidence="1" id="KW-1133">Transmembrane helix</keyword>
<reference evidence="2" key="1">
    <citation type="submission" date="2019-09" db="EMBL/GenBank/DDBJ databases">
        <authorList>
            <consortium name="PulseNet: The National Subtyping Network for Foodborne Disease Surveillance"/>
            <person name="Tarr C.L."/>
            <person name="Trees E."/>
            <person name="Katz L.S."/>
            <person name="Carleton-Romer H.A."/>
            <person name="Stroika S."/>
            <person name="Kucerova Z."/>
            <person name="Roache K.F."/>
            <person name="Sabol A.L."/>
            <person name="Besser J."/>
            <person name="Gerner-Smidt P."/>
        </authorList>
    </citation>
    <scope>NUCLEOTIDE SEQUENCE</scope>
    <source>
        <strain evidence="2">PNUSAS101133</strain>
    </source>
</reference>
<keyword evidence="1" id="KW-0472">Membrane</keyword>
<protein>
    <submittedName>
        <fullName evidence="2">Uncharacterized protein</fullName>
    </submittedName>
</protein>
<comment type="caution">
    <text evidence="2">The sequence shown here is derived from an EMBL/GenBank/DDBJ whole genome shotgun (WGS) entry which is preliminary data.</text>
</comment>
<gene>
    <name evidence="2" type="ORF">F6G60_23970</name>
</gene>
<name>A0A618US35_SALER</name>
<dbReference type="EMBL" id="AALALS010000033">
    <property type="protein sequence ID" value="ECX5461298.1"/>
    <property type="molecule type" value="Genomic_DNA"/>
</dbReference>
<evidence type="ECO:0000256" key="1">
    <source>
        <dbReference type="SAM" id="Phobius"/>
    </source>
</evidence>